<evidence type="ECO:0000256" key="1">
    <source>
        <dbReference type="SAM" id="MobiDB-lite"/>
    </source>
</evidence>
<keyword evidence="2" id="KW-0812">Transmembrane</keyword>
<proteinExistence type="predicted"/>
<organism evidence="3 4">
    <name type="scientific">Yinghuangia soli</name>
    <dbReference type="NCBI Taxonomy" id="2908204"/>
    <lineage>
        <taxon>Bacteria</taxon>
        <taxon>Bacillati</taxon>
        <taxon>Actinomycetota</taxon>
        <taxon>Actinomycetes</taxon>
        <taxon>Kitasatosporales</taxon>
        <taxon>Streptomycetaceae</taxon>
        <taxon>Yinghuangia</taxon>
    </lineage>
</organism>
<reference evidence="3" key="1">
    <citation type="submission" date="2022-01" db="EMBL/GenBank/DDBJ databases">
        <title>Genome-Based Taxonomic Classification of the Phylum Actinobacteria.</title>
        <authorList>
            <person name="Gao Y."/>
        </authorList>
    </citation>
    <scope>NUCLEOTIDE SEQUENCE</scope>
    <source>
        <strain evidence="3">KLBMP 8922</strain>
    </source>
</reference>
<evidence type="ECO:0000313" key="4">
    <source>
        <dbReference type="Proteomes" id="UP001165378"/>
    </source>
</evidence>
<dbReference type="EMBL" id="JAKFHA010000006">
    <property type="protein sequence ID" value="MCF2528400.1"/>
    <property type="molecule type" value="Genomic_DNA"/>
</dbReference>
<accession>A0AA41PYV3</accession>
<dbReference type="Proteomes" id="UP001165378">
    <property type="component" value="Unassembled WGS sequence"/>
</dbReference>
<gene>
    <name evidence="3" type="ORF">LZ495_14385</name>
</gene>
<feature type="region of interest" description="Disordered" evidence="1">
    <location>
        <begin position="150"/>
        <end position="189"/>
    </location>
</feature>
<feature type="transmembrane region" description="Helical" evidence="2">
    <location>
        <begin position="20"/>
        <end position="45"/>
    </location>
</feature>
<sequence>MGTVGFYVMGLFLMGLGLGLYFISALLGALIFGNAFLLGGLWVIVRGPRTALTADSGGFVLHTMVRSSSMPWCQVADLSIGVLAEQNGARSYGVLAHLNSGRNLGLGPTSGHRWTANSRDRLTHRLHELLTLRASHRCAGECRPEYWFTGSTPRVPDVPSKPEVQARRPSPKRRGRPTRAARGRPRRAA</sequence>
<evidence type="ECO:0000256" key="2">
    <source>
        <dbReference type="SAM" id="Phobius"/>
    </source>
</evidence>
<keyword evidence="2" id="KW-0472">Membrane</keyword>
<feature type="non-terminal residue" evidence="3">
    <location>
        <position position="189"/>
    </location>
</feature>
<feature type="compositionally biased region" description="Basic residues" evidence="1">
    <location>
        <begin position="169"/>
        <end position="189"/>
    </location>
</feature>
<keyword evidence="2" id="KW-1133">Transmembrane helix</keyword>
<comment type="caution">
    <text evidence="3">The sequence shown here is derived from an EMBL/GenBank/DDBJ whole genome shotgun (WGS) entry which is preliminary data.</text>
</comment>
<name>A0AA41PYV3_9ACTN</name>
<dbReference type="AlphaFoldDB" id="A0AA41PYV3"/>
<evidence type="ECO:0000313" key="3">
    <source>
        <dbReference type="EMBL" id="MCF2528400.1"/>
    </source>
</evidence>
<keyword evidence="4" id="KW-1185">Reference proteome</keyword>
<protein>
    <submittedName>
        <fullName evidence="3">Uncharacterized protein</fullName>
    </submittedName>
</protein>